<keyword evidence="4 5" id="KW-0408">Iron</keyword>
<dbReference type="GO" id="GO:0020037">
    <property type="term" value="F:heme binding"/>
    <property type="evidence" value="ECO:0007669"/>
    <property type="project" value="InterPro"/>
</dbReference>
<evidence type="ECO:0008006" key="10">
    <source>
        <dbReference type="Google" id="ProtNLM"/>
    </source>
</evidence>
<evidence type="ECO:0000256" key="4">
    <source>
        <dbReference type="ARBA" id="ARBA00023004"/>
    </source>
</evidence>
<dbReference type="GO" id="GO:0005506">
    <property type="term" value="F:iron ion binding"/>
    <property type="evidence" value="ECO:0007669"/>
    <property type="project" value="InterPro"/>
</dbReference>
<dbReference type="Gene3D" id="1.10.630.10">
    <property type="entry name" value="Cytochrome P450"/>
    <property type="match status" value="1"/>
</dbReference>
<dbReference type="PROSITE" id="PS00086">
    <property type="entry name" value="CYTOCHROME_P450"/>
    <property type="match status" value="1"/>
</dbReference>
<comment type="caution">
    <text evidence="8">The sequence shown here is derived from an EMBL/GenBank/DDBJ whole genome shotgun (WGS) entry which is preliminary data.</text>
</comment>
<dbReference type="AlphaFoldDB" id="A0A8K1FMR1"/>
<dbReference type="PANTHER" id="PTHR24296">
    <property type="entry name" value="CYTOCHROME P450"/>
    <property type="match status" value="1"/>
</dbReference>
<comment type="similarity">
    <text evidence="1 6">Belongs to the cytochrome P450 family.</text>
</comment>
<reference evidence="8" key="1">
    <citation type="submission" date="2019-03" db="EMBL/GenBank/DDBJ databases">
        <title>Long read genome sequence of the mycoparasitic Pythium oligandrum ATCC 38472 isolated from sugarbeet rhizosphere.</title>
        <authorList>
            <person name="Gaulin E."/>
        </authorList>
    </citation>
    <scope>NUCLEOTIDE SEQUENCE</scope>
    <source>
        <strain evidence="8">ATCC 38472_TT</strain>
    </source>
</reference>
<keyword evidence="6" id="KW-0503">Monooxygenase</keyword>
<proteinExistence type="inferred from homology"/>
<protein>
    <recommendedName>
        <fullName evidence="10">Cytochrome P450</fullName>
    </recommendedName>
</protein>
<keyword evidence="3 6" id="KW-0560">Oxidoreductase</keyword>
<sequence>MGSLLSTLPSTYELIIASVCLFVTLGLSVPLRALQRKLRIAQGLAPIPGSKGTFLLGNMPELMRHQHRIYDYLEESLKACGGRMKTPWHLFYDGSLYITDPVDVEHVLATNFNNYIKPQGFIDAFREVFEHSFFALSHAHTPDNGAKWRLQRKVASKVFTTTNFKYFTEQVFTKYARAIAERLESEGSCDMQEVSAEYTLTSIFDIAFGTELSRFMDPERFAARMNFVNEHCASRIFIKQYYKWFRWVMPSEYRVQQYTAEIRAIADQILLERLTEPAEKLKARSDILSLFIKKARELDDESAELLSPETLRAIILTFLFAGRDTTAECITYMFYALARHPETQQKILDELEAASASMPGQGTETLSYDLVKQLKYLDAVAYETVRLYPSLPYNVRHAVHDDHLPDGTFVPAGVDVVYSPWYMGRNEAFWGKDALDFRPERWLERKTRPTAFEFPAFHGGPRVCLGMNMALLEAKIFTLVLLRNFHVQITDGEPKERGYVLKSGLFMDGGLPLTLRPRARAHT</sequence>
<evidence type="ECO:0000256" key="3">
    <source>
        <dbReference type="ARBA" id="ARBA00023002"/>
    </source>
</evidence>
<feature type="binding site" description="axial binding residue" evidence="5">
    <location>
        <position position="464"/>
    </location>
    <ligand>
        <name>heme</name>
        <dbReference type="ChEBI" id="CHEBI:30413"/>
    </ligand>
    <ligandPart>
        <name>Fe</name>
        <dbReference type="ChEBI" id="CHEBI:18248"/>
    </ligandPart>
</feature>
<dbReference type="Pfam" id="PF00067">
    <property type="entry name" value="p450"/>
    <property type="match status" value="1"/>
</dbReference>
<dbReference type="OrthoDB" id="1470350at2759"/>
<dbReference type="Proteomes" id="UP000794436">
    <property type="component" value="Unassembled WGS sequence"/>
</dbReference>
<feature type="transmembrane region" description="Helical" evidence="7">
    <location>
        <begin position="12"/>
        <end position="31"/>
    </location>
</feature>
<dbReference type="SUPFAM" id="SSF48264">
    <property type="entry name" value="Cytochrome P450"/>
    <property type="match status" value="1"/>
</dbReference>
<dbReference type="GO" id="GO:0004497">
    <property type="term" value="F:monooxygenase activity"/>
    <property type="evidence" value="ECO:0007669"/>
    <property type="project" value="UniProtKB-KW"/>
</dbReference>
<keyword evidence="9" id="KW-1185">Reference proteome</keyword>
<dbReference type="InterPro" id="IPR036396">
    <property type="entry name" value="Cyt_P450_sf"/>
</dbReference>
<evidence type="ECO:0000256" key="1">
    <source>
        <dbReference type="ARBA" id="ARBA00010617"/>
    </source>
</evidence>
<dbReference type="InterPro" id="IPR001128">
    <property type="entry name" value="Cyt_P450"/>
</dbReference>
<dbReference type="InterPro" id="IPR002401">
    <property type="entry name" value="Cyt_P450_E_grp-I"/>
</dbReference>
<evidence type="ECO:0000256" key="6">
    <source>
        <dbReference type="RuleBase" id="RU000461"/>
    </source>
</evidence>
<evidence type="ECO:0000256" key="2">
    <source>
        <dbReference type="ARBA" id="ARBA00022723"/>
    </source>
</evidence>
<evidence type="ECO:0000313" key="8">
    <source>
        <dbReference type="EMBL" id="TMW69645.1"/>
    </source>
</evidence>
<keyword evidence="5 6" id="KW-0349">Heme</keyword>
<comment type="cofactor">
    <cofactor evidence="5">
        <name>heme</name>
        <dbReference type="ChEBI" id="CHEBI:30413"/>
    </cofactor>
</comment>
<dbReference type="GO" id="GO:0006629">
    <property type="term" value="P:lipid metabolic process"/>
    <property type="evidence" value="ECO:0007669"/>
    <property type="project" value="UniProtKB-ARBA"/>
</dbReference>
<keyword evidence="7" id="KW-0812">Transmembrane</keyword>
<dbReference type="InterPro" id="IPR017972">
    <property type="entry name" value="Cyt_P450_CS"/>
</dbReference>
<name>A0A8K1FMR1_PYTOL</name>
<keyword evidence="7" id="KW-0472">Membrane</keyword>
<evidence type="ECO:0000256" key="5">
    <source>
        <dbReference type="PIRSR" id="PIRSR602401-1"/>
    </source>
</evidence>
<accession>A0A8K1FMR1</accession>
<keyword evidence="2 5" id="KW-0479">Metal-binding</keyword>
<dbReference type="PRINTS" id="PR00463">
    <property type="entry name" value="EP450I"/>
</dbReference>
<dbReference type="EMBL" id="SPLM01000001">
    <property type="protein sequence ID" value="TMW69645.1"/>
    <property type="molecule type" value="Genomic_DNA"/>
</dbReference>
<gene>
    <name evidence="8" type="ORF">Poli38472_001801</name>
</gene>
<organism evidence="8 9">
    <name type="scientific">Pythium oligandrum</name>
    <name type="common">Mycoparasitic fungus</name>
    <dbReference type="NCBI Taxonomy" id="41045"/>
    <lineage>
        <taxon>Eukaryota</taxon>
        <taxon>Sar</taxon>
        <taxon>Stramenopiles</taxon>
        <taxon>Oomycota</taxon>
        <taxon>Peronosporomycetes</taxon>
        <taxon>Pythiales</taxon>
        <taxon>Pythiaceae</taxon>
        <taxon>Pythium</taxon>
    </lineage>
</organism>
<evidence type="ECO:0000313" key="9">
    <source>
        <dbReference type="Proteomes" id="UP000794436"/>
    </source>
</evidence>
<keyword evidence="7" id="KW-1133">Transmembrane helix</keyword>
<dbReference type="PRINTS" id="PR00385">
    <property type="entry name" value="P450"/>
</dbReference>
<dbReference type="GO" id="GO:0016705">
    <property type="term" value="F:oxidoreductase activity, acting on paired donors, with incorporation or reduction of molecular oxygen"/>
    <property type="evidence" value="ECO:0007669"/>
    <property type="project" value="InterPro"/>
</dbReference>
<evidence type="ECO:0000256" key="7">
    <source>
        <dbReference type="SAM" id="Phobius"/>
    </source>
</evidence>